<keyword evidence="3" id="KW-1185">Reference proteome</keyword>
<keyword evidence="1" id="KW-1133">Transmembrane helix</keyword>
<feature type="transmembrane region" description="Helical" evidence="1">
    <location>
        <begin position="82"/>
        <end position="99"/>
    </location>
</feature>
<comment type="caution">
    <text evidence="2">The sequence shown here is derived from an EMBL/GenBank/DDBJ whole genome shotgun (WGS) entry which is preliminary data.</text>
</comment>
<evidence type="ECO:0000256" key="1">
    <source>
        <dbReference type="SAM" id="Phobius"/>
    </source>
</evidence>
<dbReference type="InterPro" id="IPR010295">
    <property type="entry name" value="DUF898"/>
</dbReference>
<feature type="transmembrane region" description="Helical" evidence="1">
    <location>
        <begin position="270"/>
        <end position="289"/>
    </location>
</feature>
<evidence type="ECO:0000313" key="2">
    <source>
        <dbReference type="EMBL" id="GGX41903.1"/>
    </source>
</evidence>
<protein>
    <submittedName>
        <fullName evidence="2">Membrane protein</fullName>
    </submittedName>
</protein>
<proteinExistence type="predicted"/>
<dbReference type="Proteomes" id="UP000626148">
    <property type="component" value="Unassembled WGS sequence"/>
</dbReference>
<sequence length="342" mass="37475">MTTLSSTDAPVSSHPSLRPVPVDFHGKGGEYFGIWIVNIALTVLTLGIYSAWAKVRNKRYFYGNTEIAGASFEYLATGGQILKGRIIAVAFFITLQLVANFVPEILLVFIVAFLLALPWLVNAGLRFNARYSAYRGVRFRFTGSYWGACKAFLLYPLLGMITFGIMLPNAMHYSARYIVTHHAYGNKDFNFDATVKHYQSVVFGLVIGIVASIALIAIGFSVASMALIGVGYLAIYGLMLAFKPMLFNVYWKGVHIEGNRFEANMPVGRFIWVFISNSIVVALTLGLAYPWSQVRLARLNANSLAFLDAGNVGTIAAGQAKEQSALGEELGEVYDVDVGFGI</sequence>
<dbReference type="AlphaFoldDB" id="A0A918N688"/>
<evidence type="ECO:0000313" key="3">
    <source>
        <dbReference type="Proteomes" id="UP000626148"/>
    </source>
</evidence>
<feature type="transmembrane region" description="Helical" evidence="1">
    <location>
        <begin position="32"/>
        <end position="52"/>
    </location>
</feature>
<name>A0A918N688_9GAMM</name>
<reference evidence="2" key="2">
    <citation type="submission" date="2020-09" db="EMBL/GenBank/DDBJ databases">
        <authorList>
            <person name="Sun Q."/>
            <person name="Kim S."/>
        </authorList>
    </citation>
    <scope>NUCLEOTIDE SEQUENCE</scope>
    <source>
        <strain evidence="2">KCTC 22169</strain>
    </source>
</reference>
<feature type="transmembrane region" description="Helical" evidence="1">
    <location>
        <begin position="145"/>
        <end position="167"/>
    </location>
</feature>
<gene>
    <name evidence="2" type="ORF">GCM10007392_06030</name>
</gene>
<dbReference type="EMBL" id="BMXR01000001">
    <property type="protein sequence ID" value="GGX41903.1"/>
    <property type="molecule type" value="Genomic_DNA"/>
</dbReference>
<keyword evidence="1" id="KW-0472">Membrane</keyword>
<keyword evidence="1" id="KW-0812">Transmembrane</keyword>
<dbReference type="RefSeq" id="WP_189606988.1">
    <property type="nucleotide sequence ID" value="NZ_BMXR01000001.1"/>
</dbReference>
<feature type="transmembrane region" description="Helical" evidence="1">
    <location>
        <begin position="230"/>
        <end position="250"/>
    </location>
</feature>
<reference evidence="2" key="1">
    <citation type="journal article" date="2014" name="Int. J. Syst. Evol. Microbiol.">
        <title>Complete genome sequence of Corynebacterium casei LMG S-19264T (=DSM 44701T), isolated from a smear-ripened cheese.</title>
        <authorList>
            <consortium name="US DOE Joint Genome Institute (JGI-PGF)"/>
            <person name="Walter F."/>
            <person name="Albersmeier A."/>
            <person name="Kalinowski J."/>
            <person name="Ruckert C."/>
        </authorList>
    </citation>
    <scope>NUCLEOTIDE SEQUENCE</scope>
    <source>
        <strain evidence="2">KCTC 22169</strain>
    </source>
</reference>
<feature type="transmembrane region" description="Helical" evidence="1">
    <location>
        <begin position="201"/>
        <end position="223"/>
    </location>
</feature>
<feature type="transmembrane region" description="Helical" evidence="1">
    <location>
        <begin position="105"/>
        <end position="125"/>
    </location>
</feature>
<organism evidence="2 3">
    <name type="scientific">Saccharospirillum salsuginis</name>
    <dbReference type="NCBI Taxonomy" id="418750"/>
    <lineage>
        <taxon>Bacteria</taxon>
        <taxon>Pseudomonadati</taxon>
        <taxon>Pseudomonadota</taxon>
        <taxon>Gammaproteobacteria</taxon>
        <taxon>Oceanospirillales</taxon>
        <taxon>Saccharospirillaceae</taxon>
        <taxon>Saccharospirillum</taxon>
    </lineage>
</organism>
<dbReference type="Pfam" id="PF05987">
    <property type="entry name" value="DUF898"/>
    <property type="match status" value="1"/>
</dbReference>
<accession>A0A918N688</accession>